<dbReference type="AlphaFoldDB" id="X6MGK3"/>
<keyword evidence="1" id="KW-1133">Transmembrane helix</keyword>
<keyword evidence="1" id="KW-0472">Membrane</keyword>
<dbReference type="Pfam" id="PF13242">
    <property type="entry name" value="Hydrolase_like"/>
    <property type="match status" value="1"/>
</dbReference>
<protein>
    <submittedName>
        <fullName evidence="2">Uncharacterized protein</fullName>
    </submittedName>
</protein>
<proteinExistence type="predicted"/>
<dbReference type="Gene3D" id="3.40.50.1000">
    <property type="entry name" value="HAD superfamily/HAD-like"/>
    <property type="match status" value="1"/>
</dbReference>
<keyword evidence="3" id="KW-1185">Reference proteome</keyword>
<dbReference type="SUPFAM" id="SSF56784">
    <property type="entry name" value="HAD-like"/>
    <property type="match status" value="1"/>
</dbReference>
<sequence length="180" mass="21052">MLTKKKDYFNNKIFIYLHTYLYIFFFFVTTKKFFRICYGQMIILIQDLLKADWKPTAIYTVWKTDSIHDASLLDLLSSFEFLCMCLYCACIVHVYVYSKYARQTMTKEAKNLGYEDVDAKNCYMIGDNVYSDIAGGNSIGWNTILVKTGVYNDTHAFDGNPTLKCENVKEAVDYIFKRHL</sequence>
<dbReference type="InterPro" id="IPR036412">
    <property type="entry name" value="HAD-like_sf"/>
</dbReference>
<feature type="transmembrane region" description="Helical" evidence="1">
    <location>
        <begin position="75"/>
        <end position="97"/>
    </location>
</feature>
<evidence type="ECO:0000313" key="3">
    <source>
        <dbReference type="Proteomes" id="UP000023152"/>
    </source>
</evidence>
<dbReference type="Proteomes" id="UP000023152">
    <property type="component" value="Unassembled WGS sequence"/>
</dbReference>
<gene>
    <name evidence="2" type="ORF">RFI_24229</name>
</gene>
<evidence type="ECO:0000313" key="2">
    <source>
        <dbReference type="EMBL" id="ETO13148.1"/>
    </source>
</evidence>
<dbReference type="EMBL" id="ASPP01020792">
    <property type="protein sequence ID" value="ETO13148.1"/>
    <property type="molecule type" value="Genomic_DNA"/>
</dbReference>
<keyword evidence="1" id="KW-0812">Transmembrane</keyword>
<name>X6MGK3_RETFI</name>
<accession>X6MGK3</accession>
<dbReference type="InterPro" id="IPR023214">
    <property type="entry name" value="HAD_sf"/>
</dbReference>
<feature type="transmembrane region" description="Helical" evidence="1">
    <location>
        <begin position="12"/>
        <end position="29"/>
    </location>
</feature>
<evidence type="ECO:0000256" key="1">
    <source>
        <dbReference type="SAM" id="Phobius"/>
    </source>
</evidence>
<dbReference type="OrthoDB" id="10251048at2759"/>
<reference evidence="2 3" key="1">
    <citation type="journal article" date="2013" name="Curr. Biol.">
        <title>The Genome of the Foraminiferan Reticulomyxa filosa.</title>
        <authorList>
            <person name="Glockner G."/>
            <person name="Hulsmann N."/>
            <person name="Schleicher M."/>
            <person name="Noegel A.A."/>
            <person name="Eichinger L."/>
            <person name="Gallinger C."/>
            <person name="Pawlowski J."/>
            <person name="Sierra R."/>
            <person name="Euteneuer U."/>
            <person name="Pillet L."/>
            <person name="Moustafa A."/>
            <person name="Platzer M."/>
            <person name="Groth M."/>
            <person name="Szafranski K."/>
            <person name="Schliwa M."/>
        </authorList>
    </citation>
    <scope>NUCLEOTIDE SEQUENCE [LARGE SCALE GENOMIC DNA]</scope>
</reference>
<comment type="caution">
    <text evidence="2">The sequence shown here is derived from an EMBL/GenBank/DDBJ whole genome shotgun (WGS) entry which is preliminary data.</text>
</comment>
<organism evidence="2 3">
    <name type="scientific">Reticulomyxa filosa</name>
    <dbReference type="NCBI Taxonomy" id="46433"/>
    <lineage>
        <taxon>Eukaryota</taxon>
        <taxon>Sar</taxon>
        <taxon>Rhizaria</taxon>
        <taxon>Retaria</taxon>
        <taxon>Foraminifera</taxon>
        <taxon>Monothalamids</taxon>
        <taxon>Reticulomyxidae</taxon>
        <taxon>Reticulomyxa</taxon>
    </lineage>
</organism>